<dbReference type="Proteomes" id="UP000198889">
    <property type="component" value="Unassembled WGS sequence"/>
</dbReference>
<evidence type="ECO:0000313" key="15">
    <source>
        <dbReference type="Proteomes" id="UP000198889"/>
    </source>
</evidence>
<reference evidence="15" key="1">
    <citation type="submission" date="2016-10" db="EMBL/GenBank/DDBJ databases">
        <authorList>
            <person name="Varghese N."/>
            <person name="Submissions S."/>
        </authorList>
    </citation>
    <scope>NUCLEOTIDE SEQUENCE [LARGE SCALE GENOMIC DNA]</scope>
    <source>
        <strain evidence="15">CGMCC 1.1761</strain>
    </source>
</reference>
<name>A0A1G4U7E2_9HYPH</name>
<protein>
    <recommendedName>
        <fullName evidence="10">ATP synthase epsilon chain</fullName>
    </recommendedName>
    <alternativeName>
        <fullName evidence="10">ATP synthase F1 sector epsilon subunit</fullName>
    </alternativeName>
    <alternativeName>
        <fullName evidence="10">F-ATPase epsilon subunit</fullName>
    </alternativeName>
</protein>
<accession>A0A1G4U7E2</accession>
<evidence type="ECO:0000256" key="8">
    <source>
        <dbReference type="ARBA" id="ARBA00023196"/>
    </source>
</evidence>
<dbReference type="InterPro" id="IPR001469">
    <property type="entry name" value="ATP_synth_F1_dsu/esu"/>
</dbReference>
<dbReference type="GO" id="GO:0046933">
    <property type="term" value="F:proton-transporting ATP synthase activity, rotational mechanism"/>
    <property type="evidence" value="ECO:0007669"/>
    <property type="project" value="UniProtKB-UniRule"/>
</dbReference>
<feature type="domain" description="ATP synthase F1 complex delta/epsilon subunit N-terminal" evidence="13">
    <location>
        <begin position="5"/>
        <end position="82"/>
    </location>
</feature>
<organism evidence="14 15">
    <name type="scientific">Ancylobacter rudongensis</name>
    <dbReference type="NCBI Taxonomy" id="177413"/>
    <lineage>
        <taxon>Bacteria</taxon>
        <taxon>Pseudomonadati</taxon>
        <taxon>Pseudomonadota</taxon>
        <taxon>Alphaproteobacteria</taxon>
        <taxon>Hyphomicrobiales</taxon>
        <taxon>Xanthobacteraceae</taxon>
        <taxon>Ancylobacter</taxon>
    </lineage>
</organism>
<dbReference type="HAMAP" id="MF_00530">
    <property type="entry name" value="ATP_synth_epsil_bac"/>
    <property type="match status" value="1"/>
</dbReference>
<comment type="function">
    <text evidence="1 10">Produces ATP from ADP in the presence of a proton gradient across the membrane.</text>
</comment>
<evidence type="ECO:0000256" key="7">
    <source>
        <dbReference type="ARBA" id="ARBA00023136"/>
    </source>
</evidence>
<comment type="similarity">
    <text evidence="3 10 11">Belongs to the ATPase epsilon chain family.</text>
</comment>
<dbReference type="InterPro" id="IPR020546">
    <property type="entry name" value="ATP_synth_F1_dsu/esu_N"/>
</dbReference>
<evidence type="ECO:0000256" key="1">
    <source>
        <dbReference type="ARBA" id="ARBA00003543"/>
    </source>
</evidence>
<evidence type="ECO:0000256" key="11">
    <source>
        <dbReference type="RuleBase" id="RU003656"/>
    </source>
</evidence>
<evidence type="ECO:0000256" key="4">
    <source>
        <dbReference type="ARBA" id="ARBA00022448"/>
    </source>
</evidence>
<dbReference type="GO" id="GO:0005524">
    <property type="term" value="F:ATP binding"/>
    <property type="evidence" value="ECO:0007669"/>
    <property type="project" value="UniProtKB-UniRule"/>
</dbReference>
<dbReference type="NCBIfam" id="NF001851">
    <property type="entry name" value="PRK00571.2-4"/>
    <property type="match status" value="1"/>
</dbReference>
<evidence type="ECO:0000256" key="3">
    <source>
        <dbReference type="ARBA" id="ARBA00005712"/>
    </source>
</evidence>
<comment type="subcellular location">
    <subcellularLocation>
        <location evidence="10">Cell membrane</location>
        <topology evidence="10">Peripheral membrane protein</topology>
    </subcellularLocation>
    <subcellularLocation>
        <location evidence="2">Endomembrane system</location>
        <topology evidence="2">Peripheral membrane protein</topology>
    </subcellularLocation>
</comment>
<sequence>MATFPFELVSPERLVYSGAVTEVIVPGAEGEFGILAGHAPFVSTLKPGVLTIKGDGGPKKLFVRGGFAEANPAGLTVLAETAIPLAELRAENLAKMIRDAQEDVEDARDEATRASRQQFLEQLTSAAAAIEADARTAH</sequence>
<keyword evidence="10" id="KW-1003">Cell membrane</keyword>
<dbReference type="CDD" id="cd12152">
    <property type="entry name" value="F1-ATPase_delta"/>
    <property type="match status" value="1"/>
</dbReference>
<dbReference type="InterPro" id="IPR036771">
    <property type="entry name" value="ATPsynth_dsu/esu_N"/>
</dbReference>
<keyword evidence="7 10" id="KW-0472">Membrane</keyword>
<feature type="coiled-coil region" evidence="12">
    <location>
        <begin position="90"/>
        <end position="117"/>
    </location>
</feature>
<keyword evidence="5 10" id="KW-0375">Hydrogen ion transport</keyword>
<dbReference type="GO" id="GO:0045259">
    <property type="term" value="C:proton-transporting ATP synthase complex"/>
    <property type="evidence" value="ECO:0007669"/>
    <property type="project" value="UniProtKB-KW"/>
</dbReference>
<evidence type="ECO:0000256" key="10">
    <source>
        <dbReference type="HAMAP-Rule" id="MF_00530"/>
    </source>
</evidence>
<keyword evidence="15" id="KW-1185">Reference proteome</keyword>
<evidence type="ECO:0000256" key="5">
    <source>
        <dbReference type="ARBA" id="ARBA00022781"/>
    </source>
</evidence>
<dbReference type="EMBL" id="FMTP01000006">
    <property type="protein sequence ID" value="SCW89568.1"/>
    <property type="molecule type" value="Genomic_DNA"/>
</dbReference>
<dbReference type="STRING" id="177413.SAMN05660859_3513"/>
<evidence type="ECO:0000256" key="6">
    <source>
        <dbReference type="ARBA" id="ARBA00023065"/>
    </source>
</evidence>
<evidence type="ECO:0000259" key="13">
    <source>
        <dbReference type="Pfam" id="PF02823"/>
    </source>
</evidence>
<dbReference type="GO" id="GO:0012505">
    <property type="term" value="C:endomembrane system"/>
    <property type="evidence" value="ECO:0007669"/>
    <property type="project" value="UniProtKB-SubCell"/>
</dbReference>
<evidence type="ECO:0000256" key="9">
    <source>
        <dbReference type="ARBA" id="ARBA00023310"/>
    </source>
</evidence>
<dbReference type="RefSeq" id="WP_091442229.1">
    <property type="nucleotide sequence ID" value="NZ_FMTP01000006.1"/>
</dbReference>
<keyword evidence="8 10" id="KW-0139">CF(1)</keyword>
<dbReference type="AlphaFoldDB" id="A0A1G4U7E2"/>
<keyword evidence="6 10" id="KW-0406">Ion transport</keyword>
<keyword evidence="9 10" id="KW-0066">ATP synthesis</keyword>
<dbReference type="PANTHER" id="PTHR13822">
    <property type="entry name" value="ATP SYNTHASE DELTA/EPSILON CHAIN"/>
    <property type="match status" value="1"/>
</dbReference>
<dbReference type="PANTHER" id="PTHR13822:SF10">
    <property type="entry name" value="ATP SYNTHASE EPSILON CHAIN, CHLOROPLASTIC"/>
    <property type="match status" value="1"/>
</dbReference>
<dbReference type="Gene3D" id="2.60.15.10">
    <property type="entry name" value="F0F1 ATP synthase delta/epsilon subunit, N-terminal"/>
    <property type="match status" value="1"/>
</dbReference>
<evidence type="ECO:0000313" key="14">
    <source>
        <dbReference type="EMBL" id="SCW89568.1"/>
    </source>
</evidence>
<evidence type="ECO:0000256" key="2">
    <source>
        <dbReference type="ARBA" id="ARBA00004184"/>
    </source>
</evidence>
<keyword evidence="12" id="KW-0175">Coiled coil</keyword>
<dbReference type="Pfam" id="PF02823">
    <property type="entry name" value="ATP-synt_DE_N"/>
    <property type="match status" value="1"/>
</dbReference>
<proteinExistence type="inferred from homology"/>
<gene>
    <name evidence="10" type="primary">atpC</name>
    <name evidence="14" type="ORF">SAMN05660859_3513</name>
</gene>
<dbReference type="NCBIfam" id="TIGR01216">
    <property type="entry name" value="ATP_synt_epsi"/>
    <property type="match status" value="1"/>
</dbReference>
<dbReference type="GO" id="GO:0005886">
    <property type="term" value="C:plasma membrane"/>
    <property type="evidence" value="ECO:0007669"/>
    <property type="project" value="UniProtKB-SubCell"/>
</dbReference>
<dbReference type="SUPFAM" id="SSF51344">
    <property type="entry name" value="Epsilon subunit of F1F0-ATP synthase N-terminal domain"/>
    <property type="match status" value="1"/>
</dbReference>
<keyword evidence="4 10" id="KW-0813">Transport</keyword>
<comment type="subunit">
    <text evidence="10 11">F-type ATPases have 2 components, CF(1) - the catalytic core - and CF(0) - the membrane proton channel. CF(1) has five subunits: alpha(3), beta(3), gamma(1), delta(1), epsilon(1). CF(0) has three main subunits: a, b and c.</text>
</comment>
<evidence type="ECO:0000256" key="12">
    <source>
        <dbReference type="SAM" id="Coils"/>
    </source>
</evidence>